<dbReference type="HOGENOM" id="CLU_256884_0_0_2"/>
<sequence length="1362" mass="148869">MKVETKRILLAVLVISLVLVSGFSVMTGNASAQTNTSSQVKSSGAMEVSTDLGNNTALLQGSVGITLPNAINKEYTKSPGIVIGNIWADPHYPVVGEPTMFTVSGGVTGGVPPYHYTWTFDDGSIVQGTSAVHIFKQPGVHIVSLTVKDGVGNTATTTKKVYVDPKLEVSVTVDTQNPAVGEKVFFSYKITGGFPFYINNHTYYKMYVDFGDGWGHLYGYYAPTGTFNYTYTNPGEYLIYVRAWDNATNWYTWTYRITITYSNVNTNYGPLDANVTISPNPGFTYKQETLKVWPINGTGIYNITVLWGDGNHSYWGYGYVYNPPLKFYHTYKVPGNYQIKVYVNDSLGDSVEKVRQLRVFPGPLKAYLGNMTQNSTGAWVIFNTTSPKVVTPGEAAAGINLYANITGGTPGYTWQLINATTNYVVATGTTALPSDTPFYVWTFDDSSPGTYHFVFKVTDHTNNIVYSNTYTIIVKSANLTIQLLPASVNVPIGGNVSFVIDIWNIQLNSSGAATINVTFYNGTGSWPTWYHVYTFTNGTPGAIIYNTTPFEINESTTPALPVQVYGGNILPGDYTAKATVNYGSAYNATNHETATSIVHVVSYPPISYVIWSEPYPAKITAGLPITIYVNISGGDGLYSVNFNPNGTVSNVYTNDVNETISGPDSNGNWTVSNLVYYTAPDGKRYYNMSFVVVYSTPSPAQGYVLDGNVLSNAFTQYKGPFKVTIYVTPPSKLQVEFTGSSHYSYALPYRGNQTLGPHPLRTLLNDSYSFTLWLNISGGVPPYHVSMYFDGSVWGVVYLNGEFYGWVNSTTTSVSYWTDVYPVGATKEAHYKFVLIYNDSYADGNMGIEAYVVSNYPSSFPYRESLYYTVWAEPYLTIASIDQSAYSISVPGSVSFVVNAMWGDISHTHDYTYVWLMHDSSTHNYTIYAITSVPMITIEFENPDIYSVAVVVVSNVINETATAVYEDINATMPPTIVQVVSVRVEAELVNPSGNSYIAYAGWADWDENGTIMASFVMPNVPNVNAVYTLEVTYSYTLAITNYDTYTHTWQTYFYNAYSAHPYATAQLTVIAQGNVGPNLDTILAAINGVWHEVNVSRDNLMNAINNGFTSVENGIVEIKTMGSTLNAKLSDLNANITDIQNGIATIKTDIGNIQTSLNNLDAKITDIQNGIATIKTDIGNIQTSLNNLDAKITDIQNGIATIKTDIGNIQTSLNNLDAKITKLQGDVATIQTDIGTVNVKLDAINATVVSNANGIKDLKGSIVTIQTTLGDIKGTVTDIKNGVATIQTDLGTMQTDVSNIKTSTSNTASGINTAIYWNIGVLILVIITLILVAYVLAKVNKISQAPKEETVEEETEEETKEE</sequence>
<proteinExistence type="predicted"/>
<dbReference type="SUPFAM" id="SSF49299">
    <property type="entry name" value="PKD domain"/>
    <property type="match status" value="3"/>
</dbReference>
<keyword evidence="1" id="KW-0812">Transmembrane</keyword>
<gene>
    <name evidence="3" type="ordered locus">Aboo_0140</name>
</gene>
<dbReference type="Pfam" id="PF18911">
    <property type="entry name" value="PKD_4"/>
    <property type="match status" value="1"/>
</dbReference>
<dbReference type="EMBL" id="CP001941">
    <property type="protein sequence ID" value="ADD07952.1"/>
    <property type="molecule type" value="Genomic_DNA"/>
</dbReference>
<dbReference type="Proteomes" id="UP000001400">
    <property type="component" value="Chromosome"/>
</dbReference>
<protein>
    <submittedName>
        <fullName evidence="3">PKD domain containing protein</fullName>
    </submittedName>
</protein>
<organism evidence="3 4">
    <name type="scientific">Aciduliprofundum boonei (strain DSM 19572 / T469)</name>
    <dbReference type="NCBI Taxonomy" id="439481"/>
    <lineage>
        <taxon>Archaea</taxon>
        <taxon>Methanobacteriati</taxon>
        <taxon>Thermoplasmatota</taxon>
        <taxon>DHVE2 group</taxon>
        <taxon>Candidatus Aciduliprofundum</taxon>
    </lineage>
</organism>
<dbReference type="CDD" id="cd00146">
    <property type="entry name" value="PKD"/>
    <property type="match status" value="1"/>
</dbReference>
<keyword evidence="1" id="KW-1133">Transmembrane helix</keyword>
<dbReference type="RefSeq" id="WP_012997050.1">
    <property type="nucleotide sequence ID" value="NC_013926.1"/>
</dbReference>
<reference evidence="3" key="1">
    <citation type="submission" date="2010-02" db="EMBL/GenBank/DDBJ databases">
        <title>Complete sequence of Aciduliprofundum boonei T469.</title>
        <authorList>
            <consortium name="US DOE Joint Genome Institute"/>
            <person name="Lucas S."/>
            <person name="Copeland A."/>
            <person name="Lapidus A."/>
            <person name="Cheng J.-F."/>
            <person name="Bruce D."/>
            <person name="Goodwin L."/>
            <person name="Pitluck S."/>
            <person name="Saunders E."/>
            <person name="Detter J.C."/>
            <person name="Han C."/>
            <person name="Tapia R."/>
            <person name="Land M."/>
            <person name="Hauser L."/>
            <person name="Kyrpides N."/>
            <person name="Mikhailova N."/>
            <person name="Flores G."/>
            <person name="Reysenbach A.-L."/>
            <person name="Woyke T."/>
        </authorList>
    </citation>
    <scope>NUCLEOTIDE SEQUENCE</scope>
    <source>
        <strain evidence="3">T469</strain>
    </source>
</reference>
<evidence type="ECO:0000256" key="1">
    <source>
        <dbReference type="SAM" id="Phobius"/>
    </source>
</evidence>
<keyword evidence="1" id="KW-0472">Membrane</keyword>
<dbReference type="SMART" id="SM00089">
    <property type="entry name" value="PKD"/>
    <property type="match status" value="3"/>
</dbReference>
<keyword evidence="4" id="KW-1185">Reference proteome</keyword>
<dbReference type="KEGG" id="abi:Aboo_0140"/>
<dbReference type="GeneID" id="8827077"/>
<feature type="domain" description="PKD" evidence="2">
    <location>
        <begin position="110"/>
        <end position="163"/>
    </location>
</feature>
<dbReference type="Gene3D" id="2.60.40.10">
    <property type="entry name" value="Immunoglobulins"/>
    <property type="match status" value="1"/>
</dbReference>
<dbReference type="PROSITE" id="PS50093">
    <property type="entry name" value="PKD"/>
    <property type="match status" value="1"/>
</dbReference>
<dbReference type="InterPro" id="IPR013783">
    <property type="entry name" value="Ig-like_fold"/>
</dbReference>
<feature type="transmembrane region" description="Helical" evidence="1">
    <location>
        <begin position="1315"/>
        <end position="1337"/>
    </location>
</feature>
<accession>D3TBL7</accession>
<name>D3TBL7_ACIB4</name>
<evidence type="ECO:0000313" key="4">
    <source>
        <dbReference type="Proteomes" id="UP000001400"/>
    </source>
</evidence>
<dbReference type="InterPro" id="IPR022409">
    <property type="entry name" value="PKD/Chitinase_dom"/>
</dbReference>
<evidence type="ECO:0000313" key="3">
    <source>
        <dbReference type="EMBL" id="ADD07952.1"/>
    </source>
</evidence>
<dbReference type="Gene3D" id="1.20.5.340">
    <property type="match status" value="2"/>
</dbReference>
<evidence type="ECO:0000259" key="2">
    <source>
        <dbReference type="PROSITE" id="PS50093"/>
    </source>
</evidence>
<dbReference type="InterPro" id="IPR035986">
    <property type="entry name" value="PKD_dom_sf"/>
</dbReference>
<dbReference type="InterPro" id="IPR000601">
    <property type="entry name" value="PKD_dom"/>
</dbReference>
<dbReference type="SUPFAM" id="SSF57997">
    <property type="entry name" value="Tropomyosin"/>
    <property type="match status" value="1"/>
</dbReference>